<protein>
    <submittedName>
        <fullName evidence="3">CAAX protease self-immunity</fullName>
    </submittedName>
</protein>
<dbReference type="GO" id="GO:0004175">
    <property type="term" value="F:endopeptidase activity"/>
    <property type="evidence" value="ECO:0007669"/>
    <property type="project" value="UniProtKB-ARBA"/>
</dbReference>
<feature type="domain" description="CAAX prenyl protease 2/Lysostaphin resistance protein A-like" evidence="2">
    <location>
        <begin position="130"/>
        <end position="217"/>
    </location>
</feature>
<name>J0NHN2_9ACTO</name>
<feature type="transmembrane region" description="Helical" evidence="1">
    <location>
        <begin position="146"/>
        <end position="170"/>
    </location>
</feature>
<dbReference type="Pfam" id="PF02517">
    <property type="entry name" value="Rce1-like"/>
    <property type="match status" value="1"/>
</dbReference>
<feature type="transmembrane region" description="Helical" evidence="1">
    <location>
        <begin position="37"/>
        <end position="59"/>
    </location>
</feature>
<dbReference type="InterPro" id="IPR003675">
    <property type="entry name" value="Rce1/LyrA-like_dom"/>
</dbReference>
<keyword evidence="1" id="KW-1133">Transmembrane helix</keyword>
<keyword evidence="4" id="KW-1185">Reference proteome</keyword>
<evidence type="ECO:0000259" key="2">
    <source>
        <dbReference type="Pfam" id="PF02517"/>
    </source>
</evidence>
<sequence length="263" mass="28834">MAIAFIVPLAIDFVLLSLIFLFGANDLVGDSLTPVGVVIKVVISVTVTALHLGLAWLLVTRLDRRPLSDLRLRFDRRALIWFLAMIAAALLIAVLMEVVLGFLGYKPSTENYSSVPVSAVILYVIDRIRAAFLQQGFPEELVWRGWLFTSLGGTRAAGIISVVFFTLMHLGSSGGQQNWIDHLIYLAEPFGFAVAAVVALWVSGSTWAAVGVHVGAHMMWIAEMFMHVSLEQPAGWLLKGGMWLVVAAVIWLLARRGILRKAP</sequence>
<dbReference type="GO" id="GO:0080120">
    <property type="term" value="P:CAAX-box protein maturation"/>
    <property type="evidence" value="ECO:0007669"/>
    <property type="project" value="UniProtKB-ARBA"/>
</dbReference>
<proteinExistence type="predicted"/>
<dbReference type="PATRIC" id="fig|1125718.3.peg.787"/>
<dbReference type="GO" id="GO:0006508">
    <property type="term" value="P:proteolysis"/>
    <property type="evidence" value="ECO:0007669"/>
    <property type="project" value="UniProtKB-KW"/>
</dbReference>
<keyword evidence="1" id="KW-0812">Transmembrane</keyword>
<keyword evidence="3" id="KW-0645">Protease</keyword>
<dbReference type="AlphaFoldDB" id="J0NHN2"/>
<dbReference type="EMBL" id="AKFT01000055">
    <property type="protein sequence ID" value="EJF46599.1"/>
    <property type="molecule type" value="Genomic_DNA"/>
</dbReference>
<feature type="transmembrane region" description="Helical" evidence="1">
    <location>
        <begin position="236"/>
        <end position="254"/>
    </location>
</feature>
<comment type="caution">
    <text evidence="3">The sequence shown here is derived from an EMBL/GenBank/DDBJ whole genome shotgun (WGS) entry which is preliminary data.</text>
</comment>
<feature type="transmembrane region" description="Helical" evidence="1">
    <location>
        <begin position="79"/>
        <end position="105"/>
    </location>
</feature>
<evidence type="ECO:0000256" key="1">
    <source>
        <dbReference type="SAM" id="Phobius"/>
    </source>
</evidence>
<evidence type="ECO:0000313" key="3">
    <source>
        <dbReference type="EMBL" id="EJF46599.1"/>
    </source>
</evidence>
<dbReference type="eggNOG" id="COG1266">
    <property type="taxonomic scope" value="Bacteria"/>
</dbReference>
<organism evidence="3 4">
    <name type="scientific">Actinomyces massiliensis F0489</name>
    <dbReference type="NCBI Taxonomy" id="1125718"/>
    <lineage>
        <taxon>Bacteria</taxon>
        <taxon>Bacillati</taxon>
        <taxon>Actinomycetota</taxon>
        <taxon>Actinomycetes</taxon>
        <taxon>Actinomycetales</taxon>
        <taxon>Actinomycetaceae</taxon>
        <taxon>Actinomyces</taxon>
    </lineage>
</organism>
<dbReference type="Proteomes" id="UP000002941">
    <property type="component" value="Unassembled WGS sequence"/>
</dbReference>
<keyword evidence="1" id="KW-0472">Membrane</keyword>
<reference evidence="3 4" key="1">
    <citation type="submission" date="2012-05" db="EMBL/GenBank/DDBJ databases">
        <authorList>
            <person name="Harkins D.M."/>
            <person name="Madupu R."/>
            <person name="Durkin A.S."/>
            <person name="Torralba M."/>
            <person name="Methe B."/>
            <person name="Sutton G.G."/>
            <person name="Nelson K.E."/>
        </authorList>
    </citation>
    <scope>NUCLEOTIDE SEQUENCE [LARGE SCALE GENOMIC DNA]</scope>
    <source>
        <strain evidence="3 4">F0489</strain>
    </source>
</reference>
<keyword evidence="3" id="KW-0378">Hydrolase</keyword>
<gene>
    <name evidence="3" type="ORF">HMPREF1318_1891</name>
</gene>
<feature type="transmembrane region" description="Helical" evidence="1">
    <location>
        <begin position="190"/>
        <end position="216"/>
    </location>
</feature>
<evidence type="ECO:0000313" key="4">
    <source>
        <dbReference type="Proteomes" id="UP000002941"/>
    </source>
</evidence>
<feature type="transmembrane region" description="Helical" evidence="1">
    <location>
        <begin position="5"/>
        <end position="25"/>
    </location>
</feature>
<accession>J0NHN2</accession>